<feature type="coiled-coil region" evidence="1">
    <location>
        <begin position="322"/>
        <end position="423"/>
    </location>
</feature>
<dbReference type="EMBL" id="BLLF01001363">
    <property type="protein sequence ID" value="GFH18824.1"/>
    <property type="molecule type" value="Genomic_DNA"/>
</dbReference>
<sequence length="575" mass="62679">MPTRSKLPGLLRGSVQSATLDAADDLANERSSDALPQESCARGMQHARVAGRYTPWTPSREAKQQLEASGGKAAPIRPSMRASIGGRLPTTRPSEVATTPREAVPATPPPDMDKHHAATMLKLAEELGREQAALAGTIAGTINQMEVKHQDWVYKVNEVKFYESLVQELQQELQEVKREAEDAASQSALMMQDAEQSFLGRQMGLEEKLQRCEEKLGAAELQLSSWQAAVTSQQQEKAAMEQALAGMQRSIAAWEVLAEEACSKAAAAEDQEQQLTQRLTAQEQQIKDLSSLVAMKDAALADVIAQKSSLAVSTPPTQLQQLAQLEGQLGDQQCEVEQLQARWRQSQEEHDSRVSELTACIAVLREDQQDLEARLTTSQAETEILQQHAAGLRAAAELAGQERRRLEQQVAAQQLTLDHLNTAITETKAHLQATLEQLAGREAATAQATEAALEQQRQGEQLSATLQRRCGQLEALRRQKEEVEEQLERQGAEMHMLRQQVALLHHRHAASTREASTQAEVAGHCAAGGADSHGRCGSQQDPSHQAGCSLCAACREPCTQQLTQASLSVASAMHT</sequence>
<dbReference type="GO" id="GO:0003682">
    <property type="term" value="F:chromatin binding"/>
    <property type="evidence" value="ECO:0007669"/>
    <property type="project" value="TreeGrafter"/>
</dbReference>
<dbReference type="GO" id="GO:0000796">
    <property type="term" value="C:condensin complex"/>
    <property type="evidence" value="ECO:0007669"/>
    <property type="project" value="TreeGrafter"/>
</dbReference>
<keyword evidence="1" id="KW-0175">Coiled coil</keyword>
<keyword evidence="3" id="KW-0378">Hydrolase</keyword>
<proteinExistence type="predicted"/>
<organism evidence="3 4">
    <name type="scientific">Haematococcus lacustris</name>
    <name type="common">Green alga</name>
    <name type="synonym">Haematococcus pluvialis</name>
    <dbReference type="NCBI Taxonomy" id="44745"/>
    <lineage>
        <taxon>Eukaryota</taxon>
        <taxon>Viridiplantae</taxon>
        <taxon>Chlorophyta</taxon>
        <taxon>core chlorophytes</taxon>
        <taxon>Chlorophyceae</taxon>
        <taxon>CS clade</taxon>
        <taxon>Chlamydomonadales</taxon>
        <taxon>Haematococcaceae</taxon>
        <taxon>Haematococcus</taxon>
    </lineage>
</organism>
<dbReference type="PANTHER" id="PTHR43941:SF1">
    <property type="entry name" value="STRUCTURAL MAINTENANCE OF CHROMOSOMES PROTEIN 2"/>
    <property type="match status" value="1"/>
</dbReference>
<feature type="coiled-coil region" evidence="1">
    <location>
        <begin position="159"/>
        <end position="229"/>
    </location>
</feature>
<name>A0A699ZJ28_HAELA</name>
<evidence type="ECO:0000256" key="2">
    <source>
        <dbReference type="SAM" id="MobiDB-lite"/>
    </source>
</evidence>
<evidence type="ECO:0000313" key="4">
    <source>
        <dbReference type="Proteomes" id="UP000485058"/>
    </source>
</evidence>
<evidence type="ECO:0000256" key="1">
    <source>
        <dbReference type="SAM" id="Coils"/>
    </source>
</evidence>
<dbReference type="Proteomes" id="UP000485058">
    <property type="component" value="Unassembled WGS sequence"/>
</dbReference>
<gene>
    <name evidence="3" type="ORF">HaLaN_15689</name>
</gene>
<dbReference type="AlphaFoldDB" id="A0A699ZJ28"/>
<accession>A0A699ZJ28</accession>
<dbReference type="GO" id="GO:0007076">
    <property type="term" value="P:mitotic chromosome condensation"/>
    <property type="evidence" value="ECO:0007669"/>
    <property type="project" value="TreeGrafter"/>
</dbReference>
<dbReference type="GO" id="GO:0000785">
    <property type="term" value="C:chromatin"/>
    <property type="evidence" value="ECO:0007669"/>
    <property type="project" value="TreeGrafter"/>
</dbReference>
<feature type="coiled-coil region" evidence="1">
    <location>
        <begin position="258"/>
        <end position="292"/>
    </location>
</feature>
<feature type="region of interest" description="Disordered" evidence="2">
    <location>
        <begin position="51"/>
        <end position="112"/>
    </location>
</feature>
<evidence type="ECO:0000313" key="3">
    <source>
        <dbReference type="EMBL" id="GFH18824.1"/>
    </source>
</evidence>
<reference evidence="3 4" key="1">
    <citation type="submission" date="2020-02" db="EMBL/GenBank/DDBJ databases">
        <title>Draft genome sequence of Haematococcus lacustris strain NIES-144.</title>
        <authorList>
            <person name="Morimoto D."/>
            <person name="Nakagawa S."/>
            <person name="Yoshida T."/>
            <person name="Sawayama S."/>
        </authorList>
    </citation>
    <scope>NUCLEOTIDE SEQUENCE [LARGE SCALE GENOMIC DNA]</scope>
    <source>
        <strain evidence="3 4">NIES-144</strain>
    </source>
</reference>
<keyword evidence="4" id="KW-1185">Reference proteome</keyword>
<dbReference type="GO" id="GO:0016787">
    <property type="term" value="F:hydrolase activity"/>
    <property type="evidence" value="ECO:0007669"/>
    <property type="project" value="UniProtKB-KW"/>
</dbReference>
<protein>
    <submittedName>
        <fullName evidence="3">M20/M25/M40 family metallo-hydrolase</fullName>
    </submittedName>
</protein>
<dbReference type="PANTHER" id="PTHR43941">
    <property type="entry name" value="STRUCTURAL MAINTENANCE OF CHROMOSOMES PROTEIN 2"/>
    <property type="match status" value="1"/>
</dbReference>
<feature type="coiled-coil region" evidence="1">
    <location>
        <begin position="466"/>
        <end position="500"/>
    </location>
</feature>
<dbReference type="GO" id="GO:0000793">
    <property type="term" value="C:condensed chromosome"/>
    <property type="evidence" value="ECO:0007669"/>
    <property type="project" value="TreeGrafter"/>
</dbReference>
<comment type="caution">
    <text evidence="3">The sequence shown here is derived from an EMBL/GenBank/DDBJ whole genome shotgun (WGS) entry which is preliminary data.</text>
</comment>